<dbReference type="CDD" id="cd06579">
    <property type="entry name" value="TM_PBP1_transp_AraH_like"/>
    <property type="match status" value="1"/>
</dbReference>
<proteinExistence type="predicted"/>
<evidence type="ECO:0000256" key="3">
    <source>
        <dbReference type="ARBA" id="ARBA00022475"/>
    </source>
</evidence>
<keyword evidence="5" id="KW-0762">Sugar transport</keyword>
<dbReference type="RefSeq" id="WP_095334837.1">
    <property type="nucleotide sequence ID" value="NZ_NQNY01000007.1"/>
</dbReference>
<feature type="transmembrane region" description="Helical" evidence="11">
    <location>
        <begin position="145"/>
        <end position="167"/>
    </location>
</feature>
<protein>
    <recommendedName>
        <fullName evidence="10">Xylose transport system permease protein XylH</fullName>
    </recommendedName>
</protein>
<dbReference type="Proteomes" id="UP000216943">
    <property type="component" value="Unassembled WGS sequence"/>
</dbReference>
<sequence length="448" mass="48409">MSKQNKSNPVGNFVSDIKSQINKGLDYLSDSIKGVKVKYRATTYYKKTSPYTRFIKKHLNRNSMYYILLFVVILFSVWTSISSPSHILQPDQFNTMLRNNVQILLIAMPMLWVIISGNIDLSVGRLFGLTGYIAVRTYLETNGSVAAAFFTAIAVGLAIGITSGFLVGYLKIPAFIVTLGGMLLFQGLLLFLSAGTTIAADSPALGINGDAFKDFTLLTIDVNLGSGLSNFYIVAFLLFIVIGVLVVVMNVVAYIQKKKFGLNPGHIAYLIIKQVIVIGFFLAVALLISMSRFGLQLYILYVVIIIAVFMFISKNTRFGRAIYAIGGNKKAAALSGVNVEFTTMMIFVVIGVISGFTGMVFASIQQAIVANDGASQELTVISSVFVGGASVSGGVGTVVGTIIGSFIINFIQLGMNILEQQAAFINIIQAAILVSVVAYDTLTRRKVS</sequence>
<evidence type="ECO:0000256" key="11">
    <source>
        <dbReference type="SAM" id="Phobius"/>
    </source>
</evidence>
<dbReference type="GO" id="GO:0022857">
    <property type="term" value="F:transmembrane transporter activity"/>
    <property type="evidence" value="ECO:0007669"/>
    <property type="project" value="InterPro"/>
</dbReference>
<evidence type="ECO:0000256" key="8">
    <source>
        <dbReference type="ARBA" id="ARBA00023136"/>
    </source>
</evidence>
<evidence type="ECO:0000313" key="13">
    <source>
        <dbReference type="Proteomes" id="UP000216943"/>
    </source>
</evidence>
<evidence type="ECO:0000256" key="2">
    <source>
        <dbReference type="ARBA" id="ARBA00022448"/>
    </source>
</evidence>
<feature type="transmembrane region" description="Helical" evidence="11">
    <location>
        <begin position="384"/>
        <end position="411"/>
    </location>
</feature>
<feature type="transmembrane region" description="Helical" evidence="11">
    <location>
        <begin position="423"/>
        <end position="442"/>
    </location>
</feature>
<feature type="transmembrane region" description="Helical" evidence="11">
    <location>
        <begin position="295"/>
        <end position="312"/>
    </location>
</feature>
<dbReference type="GO" id="GO:0005886">
    <property type="term" value="C:plasma membrane"/>
    <property type="evidence" value="ECO:0007669"/>
    <property type="project" value="UniProtKB-SubCell"/>
</dbReference>
<name>A0A269TIM5_9BACT</name>
<dbReference type="PANTHER" id="PTHR32196:SF32">
    <property type="entry name" value="XYLOSE TRANSPORT SYSTEM PERMEASE PROTEIN XYLH"/>
    <property type="match status" value="1"/>
</dbReference>
<keyword evidence="3" id="KW-1003">Cell membrane</keyword>
<organism evidence="12 13">
    <name type="scientific">Mycoplasmopsis agassizii</name>
    <dbReference type="NCBI Taxonomy" id="33922"/>
    <lineage>
        <taxon>Bacteria</taxon>
        <taxon>Bacillati</taxon>
        <taxon>Mycoplasmatota</taxon>
        <taxon>Mycoplasmoidales</taxon>
        <taxon>Metamycoplasmataceae</taxon>
        <taxon>Mycoplasmopsis</taxon>
    </lineage>
</organism>
<comment type="caution">
    <text evidence="12">The sequence shown here is derived from an EMBL/GenBank/DDBJ whole genome shotgun (WGS) entry which is preliminary data.</text>
</comment>
<comment type="subcellular location">
    <subcellularLocation>
        <location evidence="1">Cell membrane</location>
        <topology evidence="1">Multi-pass membrane protein</topology>
    </subcellularLocation>
</comment>
<keyword evidence="8 11" id="KW-0472">Membrane</keyword>
<feature type="transmembrane region" description="Helical" evidence="11">
    <location>
        <begin position="63"/>
        <end position="81"/>
    </location>
</feature>
<feature type="transmembrane region" description="Helical" evidence="11">
    <location>
        <begin position="96"/>
        <end position="115"/>
    </location>
</feature>
<comment type="function">
    <text evidence="9">Part of the binding-protein-dependent transport system for D-xylose. Probably responsible for the translocation of the substrate across the membrane.</text>
</comment>
<dbReference type="Pfam" id="PF02653">
    <property type="entry name" value="BPD_transp_2"/>
    <property type="match status" value="1"/>
</dbReference>
<dbReference type="AlphaFoldDB" id="A0A269TIM5"/>
<keyword evidence="4" id="KW-0997">Cell inner membrane</keyword>
<dbReference type="EMBL" id="NQNY01000007">
    <property type="protein sequence ID" value="PAK21332.1"/>
    <property type="molecule type" value="Genomic_DNA"/>
</dbReference>
<dbReference type="PANTHER" id="PTHR32196">
    <property type="entry name" value="ABC TRANSPORTER PERMEASE PROTEIN YPHD-RELATED-RELATED"/>
    <property type="match status" value="1"/>
</dbReference>
<feature type="transmembrane region" description="Helical" evidence="11">
    <location>
        <begin position="231"/>
        <end position="255"/>
    </location>
</feature>
<feature type="transmembrane region" description="Helical" evidence="11">
    <location>
        <begin position="267"/>
        <end position="289"/>
    </location>
</feature>
<dbReference type="OrthoDB" id="9813906at2"/>
<evidence type="ECO:0000313" key="12">
    <source>
        <dbReference type="EMBL" id="PAK21332.1"/>
    </source>
</evidence>
<evidence type="ECO:0000256" key="7">
    <source>
        <dbReference type="ARBA" id="ARBA00022989"/>
    </source>
</evidence>
<keyword evidence="7 11" id="KW-1133">Transmembrane helix</keyword>
<evidence type="ECO:0000256" key="1">
    <source>
        <dbReference type="ARBA" id="ARBA00004651"/>
    </source>
</evidence>
<gene>
    <name evidence="12" type="ORF">CJJ23_02755</name>
</gene>
<evidence type="ECO:0000256" key="9">
    <source>
        <dbReference type="ARBA" id="ARBA00035611"/>
    </source>
</evidence>
<feature type="transmembrane region" description="Helical" evidence="11">
    <location>
        <begin position="174"/>
        <end position="194"/>
    </location>
</feature>
<keyword evidence="2" id="KW-0813">Transport</keyword>
<keyword evidence="6 11" id="KW-0812">Transmembrane</keyword>
<evidence type="ECO:0000256" key="4">
    <source>
        <dbReference type="ARBA" id="ARBA00022519"/>
    </source>
</evidence>
<evidence type="ECO:0000256" key="5">
    <source>
        <dbReference type="ARBA" id="ARBA00022597"/>
    </source>
</evidence>
<evidence type="ECO:0000256" key="10">
    <source>
        <dbReference type="ARBA" id="ARBA00035686"/>
    </source>
</evidence>
<accession>A0A269TIM5</accession>
<dbReference type="InterPro" id="IPR001851">
    <property type="entry name" value="ABC_transp_permease"/>
</dbReference>
<evidence type="ECO:0000256" key="6">
    <source>
        <dbReference type="ARBA" id="ARBA00022692"/>
    </source>
</evidence>
<feature type="transmembrane region" description="Helical" evidence="11">
    <location>
        <begin position="344"/>
        <end position="364"/>
    </location>
</feature>
<reference evidence="13" key="1">
    <citation type="submission" date="2017-08" db="EMBL/GenBank/DDBJ databases">
        <authorList>
            <person name="Alvarez-Ponce D."/>
            <person name="Weitzman C.L."/>
            <person name="Tillett R.L."/>
            <person name="Sandmeier F.C."/>
            <person name="Tracy C.R."/>
        </authorList>
    </citation>
    <scope>NUCLEOTIDE SEQUENCE [LARGE SCALE GENOMIC DNA]</scope>
    <source>
        <strain evidence="13">723</strain>
    </source>
</reference>